<dbReference type="EMBL" id="AP022595">
    <property type="protein sequence ID" value="BBY59555.1"/>
    <property type="molecule type" value="Genomic_DNA"/>
</dbReference>
<dbReference type="Proteomes" id="UP000466445">
    <property type="component" value="Chromosome"/>
</dbReference>
<evidence type="ECO:0000259" key="1">
    <source>
        <dbReference type="SMART" id="SM00507"/>
    </source>
</evidence>
<dbReference type="Pfam" id="PF02720">
    <property type="entry name" value="DUF222"/>
    <property type="match status" value="1"/>
</dbReference>
<evidence type="ECO:0000313" key="2">
    <source>
        <dbReference type="EMBL" id="BBY59555.1"/>
    </source>
</evidence>
<name>A0A7I7SU25_9MYCO</name>
<reference evidence="2 3" key="1">
    <citation type="journal article" date="2019" name="Emerg. Microbes Infect.">
        <title>Comprehensive subspecies identification of 175 nontuberculous mycobacteria species based on 7547 genomic profiles.</title>
        <authorList>
            <person name="Matsumoto Y."/>
            <person name="Kinjo T."/>
            <person name="Motooka D."/>
            <person name="Nabeya D."/>
            <person name="Jung N."/>
            <person name="Uechi K."/>
            <person name="Horii T."/>
            <person name="Iida T."/>
            <person name="Fujita J."/>
            <person name="Nakamura S."/>
        </authorList>
    </citation>
    <scope>NUCLEOTIDE SEQUENCE [LARGE SCALE GENOMIC DNA]</scope>
    <source>
        <strain evidence="2 3">JCM 30395</strain>
    </source>
</reference>
<dbReference type="AlphaFoldDB" id="A0A7I7SU25"/>
<dbReference type="InterPro" id="IPR003870">
    <property type="entry name" value="DUF222"/>
</dbReference>
<evidence type="ECO:0000313" key="3">
    <source>
        <dbReference type="Proteomes" id="UP000466445"/>
    </source>
</evidence>
<organism evidence="2 3">
    <name type="scientific">Mycolicibacterium sarraceniae</name>
    <dbReference type="NCBI Taxonomy" id="1534348"/>
    <lineage>
        <taxon>Bacteria</taxon>
        <taxon>Bacillati</taxon>
        <taxon>Actinomycetota</taxon>
        <taxon>Actinomycetes</taxon>
        <taxon>Mycobacteriales</taxon>
        <taxon>Mycobacteriaceae</taxon>
        <taxon>Mycolicibacterium</taxon>
    </lineage>
</organism>
<accession>A0A7I7SU25</accession>
<sequence length="491" mass="53787">MGSIERMFGSSQLHDYFEPSETAESRALLTSICSSARAENQDAARKLAATAELFELRRRERGEREDWAVDTWAAVGAELAAALRVNLGKAGSYMTYGLAMRQLPEVAAVFLAGEIDMRMFQTVVFRTGLITDEAVLAEVDRKLAGRAARWPSMTDGKLASEIDRLVIKHDPDAVRRRRNRAKDREVIVSDDMDGCTEIIARVYSTDAQAFDQRLDAMANTVCEADPRTKEQRRADAYGALAARADRLACQCGEANCPAAGKPAPGPIVIHVVADEATLQGRSDNPAHVLGANTLIPGELLLELAKHAKLSPLIHPVDLPPESGYRPSRALADFVRARDLTCRGPGCDKPATQCDLDHTVPHPYGPTHAGNLKSLCRHCHILKTFWGWRDRQLADGTIIWSLPGQQTYVTTPGSALLFPSLMAPTPAPQGPPIAVSDGDRTVQMPRRKTTRAQNRAKYIADERCLNRAERTVRHSALLGSARPANDHDPPPF</sequence>
<dbReference type="KEGG" id="msar:MSAR_26910"/>
<dbReference type="SMART" id="SM00507">
    <property type="entry name" value="HNHc"/>
    <property type="match status" value="1"/>
</dbReference>
<keyword evidence="3" id="KW-1185">Reference proteome</keyword>
<feature type="domain" description="HNH nuclease" evidence="1">
    <location>
        <begin position="329"/>
        <end position="380"/>
    </location>
</feature>
<protein>
    <recommendedName>
        <fullName evidence="1">HNH nuclease domain-containing protein</fullName>
    </recommendedName>
</protein>
<dbReference type="CDD" id="cd00085">
    <property type="entry name" value="HNHc"/>
    <property type="match status" value="1"/>
</dbReference>
<proteinExistence type="predicted"/>
<dbReference type="InterPro" id="IPR003615">
    <property type="entry name" value="HNH_nuc"/>
</dbReference>
<gene>
    <name evidence="2" type="ORF">MSAR_26910</name>
</gene>